<dbReference type="OMA" id="NERVMSY"/>
<dbReference type="Pfam" id="PF13848">
    <property type="entry name" value="Thioredoxin_6"/>
    <property type="match status" value="1"/>
</dbReference>
<accession>A0A8D2Q0L4</accession>
<dbReference type="GO" id="GO:0034976">
    <property type="term" value="P:response to endoplasmic reticulum stress"/>
    <property type="evidence" value="ECO:0007669"/>
    <property type="project" value="TreeGrafter"/>
</dbReference>
<proteinExistence type="inferred from homology"/>
<reference evidence="2" key="2">
    <citation type="submission" date="2025-09" db="UniProtKB">
        <authorList>
            <consortium name="Ensembl"/>
        </authorList>
    </citation>
    <scope>IDENTIFICATION</scope>
</reference>
<reference evidence="2" key="1">
    <citation type="submission" date="2025-08" db="UniProtKB">
        <authorList>
            <consortium name="Ensembl"/>
        </authorList>
    </citation>
    <scope>IDENTIFICATION</scope>
</reference>
<dbReference type="AlphaFoldDB" id="A0A8D2Q0L4"/>
<dbReference type="CDD" id="cd02982">
    <property type="entry name" value="PDI_b'_family"/>
    <property type="match status" value="1"/>
</dbReference>
<evidence type="ECO:0000313" key="3">
    <source>
        <dbReference type="Proteomes" id="UP000694545"/>
    </source>
</evidence>
<sequence length="164" mass="19067">MMVGLLALLQVDNKRKDLEMEDTEGIDATKLIRFVRIHELHWVTEYNPVTVIGLFDSAIETHLLLFTDKKSPKHAERMEKYRKAATLFQGKILFIWVDIHVKNNERVMSYFHLKKSQLPALAAYHTPDEEQAVLPLEEISVETVKEFCHDFLQKMQEVSGQVTT</sequence>
<dbReference type="SUPFAM" id="SSF52833">
    <property type="entry name" value="Thioredoxin-like"/>
    <property type="match status" value="1"/>
</dbReference>
<comment type="similarity">
    <text evidence="1">Belongs to the protein disulfide isomerase family.</text>
</comment>
<dbReference type="GO" id="GO:0005783">
    <property type="term" value="C:endoplasmic reticulum"/>
    <property type="evidence" value="ECO:0007669"/>
    <property type="project" value="TreeGrafter"/>
</dbReference>
<keyword evidence="3" id="KW-1185">Reference proteome</keyword>
<name>A0A8D2Q0L4_VARKO</name>
<dbReference type="FunFam" id="3.40.30.10:FF:000232">
    <property type="entry name" value="Endoplasmic reticulum resident protein 27"/>
    <property type="match status" value="1"/>
</dbReference>
<dbReference type="GO" id="GO:0006457">
    <property type="term" value="P:protein folding"/>
    <property type="evidence" value="ECO:0007669"/>
    <property type="project" value="TreeGrafter"/>
</dbReference>
<protein>
    <submittedName>
        <fullName evidence="2">Endoplasmic reticulum protein 27</fullName>
    </submittedName>
</protein>
<dbReference type="Gene3D" id="3.40.30.10">
    <property type="entry name" value="Glutaredoxin"/>
    <property type="match status" value="1"/>
</dbReference>
<evidence type="ECO:0000313" key="2">
    <source>
        <dbReference type="Ensembl" id="ENSVKKP00000014476.1"/>
    </source>
</evidence>
<dbReference type="Ensembl" id="ENSVKKT00000014828.1">
    <property type="protein sequence ID" value="ENSVKKP00000014476.1"/>
    <property type="gene ID" value="ENSVKKG00000009957.1"/>
</dbReference>
<dbReference type="Proteomes" id="UP000694545">
    <property type="component" value="Unplaced"/>
</dbReference>
<dbReference type="PANTHER" id="PTHR18929">
    <property type="entry name" value="PROTEIN DISULFIDE ISOMERASE"/>
    <property type="match status" value="1"/>
</dbReference>
<organism evidence="2 3">
    <name type="scientific">Varanus komodoensis</name>
    <name type="common">Komodo dragon</name>
    <dbReference type="NCBI Taxonomy" id="61221"/>
    <lineage>
        <taxon>Eukaryota</taxon>
        <taxon>Metazoa</taxon>
        <taxon>Chordata</taxon>
        <taxon>Craniata</taxon>
        <taxon>Vertebrata</taxon>
        <taxon>Euteleostomi</taxon>
        <taxon>Lepidosauria</taxon>
        <taxon>Squamata</taxon>
        <taxon>Bifurcata</taxon>
        <taxon>Unidentata</taxon>
        <taxon>Episquamata</taxon>
        <taxon>Toxicofera</taxon>
        <taxon>Anguimorpha</taxon>
        <taxon>Paleoanguimorpha</taxon>
        <taxon>Varanoidea</taxon>
        <taxon>Varanidae</taxon>
        <taxon>Varanus</taxon>
    </lineage>
</organism>
<evidence type="ECO:0000256" key="1">
    <source>
        <dbReference type="ARBA" id="ARBA00006347"/>
    </source>
</evidence>
<dbReference type="InterPro" id="IPR036249">
    <property type="entry name" value="Thioredoxin-like_sf"/>
</dbReference>
<dbReference type="PANTHER" id="PTHR18929:SF193">
    <property type="entry name" value="ENDOPLASMIC RETICULUM RESIDENT PROTEIN 27"/>
    <property type="match status" value="1"/>
</dbReference>